<dbReference type="SUPFAM" id="SSF47413">
    <property type="entry name" value="lambda repressor-like DNA-binding domains"/>
    <property type="match status" value="1"/>
</dbReference>
<dbReference type="RefSeq" id="WP_014680972.1">
    <property type="nucleotide sequence ID" value="NC_017770.1"/>
</dbReference>
<dbReference type="Gene3D" id="1.10.260.40">
    <property type="entry name" value="lambda repressor-like DNA-binding domains"/>
    <property type="match status" value="1"/>
</dbReference>
<evidence type="ECO:0000259" key="4">
    <source>
        <dbReference type="PROSITE" id="PS50932"/>
    </source>
</evidence>
<dbReference type="InterPro" id="IPR025997">
    <property type="entry name" value="SBP_2_dom"/>
</dbReference>
<dbReference type="Pfam" id="PF00356">
    <property type="entry name" value="LacI"/>
    <property type="match status" value="1"/>
</dbReference>
<dbReference type="SUPFAM" id="SSF53822">
    <property type="entry name" value="Periplasmic binding protein-like I"/>
    <property type="match status" value="1"/>
</dbReference>
<dbReference type="CDD" id="cd06267">
    <property type="entry name" value="PBP1_LacI_sugar_binding-like"/>
    <property type="match status" value="1"/>
</dbReference>
<dbReference type="PANTHER" id="PTHR30146">
    <property type="entry name" value="LACI-RELATED TRANSCRIPTIONAL REPRESSOR"/>
    <property type="match status" value="1"/>
</dbReference>
<dbReference type="InterPro" id="IPR028082">
    <property type="entry name" value="Peripla_BP_I"/>
</dbReference>
<dbReference type="HOGENOM" id="CLU_037628_6_0_10"/>
<dbReference type="KEGG" id="scn:Solca_2711"/>
<protein>
    <submittedName>
        <fullName evidence="5">Transcriptional regulator</fullName>
    </submittedName>
</protein>
<dbReference type="PROSITE" id="PS50932">
    <property type="entry name" value="HTH_LACI_2"/>
    <property type="match status" value="1"/>
</dbReference>
<evidence type="ECO:0000256" key="1">
    <source>
        <dbReference type="ARBA" id="ARBA00023015"/>
    </source>
</evidence>
<evidence type="ECO:0000313" key="5">
    <source>
        <dbReference type="EMBL" id="AFD07745.1"/>
    </source>
</evidence>
<dbReference type="STRING" id="929556.Solca_2711"/>
<organism evidence="5 6">
    <name type="scientific">Solitalea canadensis (strain ATCC 29591 / DSM 3403 / JCM 21819 / LMG 8368 / NBRC 15130 / NCIMB 12057 / USAM 9D)</name>
    <name type="common">Flexibacter canadensis</name>
    <dbReference type="NCBI Taxonomy" id="929556"/>
    <lineage>
        <taxon>Bacteria</taxon>
        <taxon>Pseudomonadati</taxon>
        <taxon>Bacteroidota</taxon>
        <taxon>Sphingobacteriia</taxon>
        <taxon>Sphingobacteriales</taxon>
        <taxon>Sphingobacteriaceae</taxon>
        <taxon>Solitalea</taxon>
    </lineage>
</organism>
<keyword evidence="1" id="KW-0805">Transcription regulation</keyword>
<gene>
    <name evidence="5" type="ordered locus">Solca_2711</name>
</gene>
<dbReference type="EMBL" id="CP003349">
    <property type="protein sequence ID" value="AFD07745.1"/>
    <property type="molecule type" value="Genomic_DNA"/>
</dbReference>
<dbReference type="OrthoDB" id="9803256at2"/>
<dbReference type="InterPro" id="IPR000843">
    <property type="entry name" value="HTH_LacI"/>
</dbReference>
<sequence length="342" mass="38922">MQREKLPTIKEIAKRLKVSTSTVSRALHNHPSIGYTTTMRVHKIAQEIGYEPNKTAILFKQRKTFTIGVLLPNLSEDFFSAAISGIEDFAATKNYNVLLGQSLDDPEREKRILETMKTHRVDGMIVSISKNTDNYEHFEQLKKYHIPIVFFDRIPEKEAINYVACNLESGMLQALNLLIEQGHTRIGLITGPEQLIASAQRREIYIKGLQEKNIQLDEKLIVSSGLSKEENHKATKKLLSAKKRPTAIITFNDYVALDAIAEAKKLGLTINKDVCFVSFANLPIWEYMDSRPIASIEQFPYKQGEKATEILFSVLEGDDSMDEETETPENQVIFDSEMRLHF</sequence>
<dbReference type="Pfam" id="PF13407">
    <property type="entry name" value="Peripla_BP_4"/>
    <property type="match status" value="1"/>
</dbReference>
<dbReference type="Gene3D" id="3.40.50.2300">
    <property type="match status" value="2"/>
</dbReference>
<dbReference type="Proteomes" id="UP000007590">
    <property type="component" value="Chromosome"/>
</dbReference>
<feature type="domain" description="HTH lacI-type" evidence="4">
    <location>
        <begin position="7"/>
        <end position="61"/>
    </location>
</feature>
<dbReference type="SMART" id="SM00354">
    <property type="entry name" value="HTH_LACI"/>
    <property type="match status" value="1"/>
</dbReference>
<dbReference type="CDD" id="cd01392">
    <property type="entry name" value="HTH_LacI"/>
    <property type="match status" value="1"/>
</dbReference>
<dbReference type="InterPro" id="IPR010982">
    <property type="entry name" value="Lambda_DNA-bd_dom_sf"/>
</dbReference>
<dbReference type="PANTHER" id="PTHR30146:SF109">
    <property type="entry name" value="HTH-TYPE TRANSCRIPTIONAL REGULATOR GALS"/>
    <property type="match status" value="1"/>
</dbReference>
<dbReference type="AlphaFoldDB" id="H8KRV7"/>
<evidence type="ECO:0000256" key="2">
    <source>
        <dbReference type="ARBA" id="ARBA00023125"/>
    </source>
</evidence>
<name>H8KRV7_SOLCM</name>
<keyword evidence="3" id="KW-0804">Transcription</keyword>
<evidence type="ECO:0000256" key="3">
    <source>
        <dbReference type="ARBA" id="ARBA00023163"/>
    </source>
</evidence>
<dbReference type="eggNOG" id="COG1609">
    <property type="taxonomic scope" value="Bacteria"/>
</dbReference>
<keyword evidence="6" id="KW-1185">Reference proteome</keyword>
<keyword evidence="2" id="KW-0238">DNA-binding</keyword>
<dbReference type="GO" id="GO:0000976">
    <property type="term" value="F:transcription cis-regulatory region binding"/>
    <property type="evidence" value="ECO:0007669"/>
    <property type="project" value="TreeGrafter"/>
</dbReference>
<dbReference type="GO" id="GO:0003700">
    <property type="term" value="F:DNA-binding transcription factor activity"/>
    <property type="evidence" value="ECO:0007669"/>
    <property type="project" value="TreeGrafter"/>
</dbReference>
<reference evidence="5" key="1">
    <citation type="submission" date="2012-02" db="EMBL/GenBank/DDBJ databases">
        <title>The complete genome of Solitalea canadensis DSM 3403.</title>
        <authorList>
            <consortium name="US DOE Joint Genome Institute (JGI-PGF)"/>
            <person name="Lucas S."/>
            <person name="Copeland A."/>
            <person name="Lapidus A."/>
            <person name="Glavina del Rio T."/>
            <person name="Dalin E."/>
            <person name="Tice H."/>
            <person name="Bruce D."/>
            <person name="Goodwin L."/>
            <person name="Pitluck S."/>
            <person name="Peters L."/>
            <person name="Ovchinnikova G."/>
            <person name="Lu M."/>
            <person name="Kyrpides N."/>
            <person name="Mavromatis K."/>
            <person name="Ivanova N."/>
            <person name="Brettin T."/>
            <person name="Detter J.C."/>
            <person name="Han C."/>
            <person name="Larimer F."/>
            <person name="Land M."/>
            <person name="Hauser L."/>
            <person name="Markowitz V."/>
            <person name="Cheng J.-F."/>
            <person name="Hugenholtz P."/>
            <person name="Woyke T."/>
            <person name="Wu D."/>
            <person name="Spring S."/>
            <person name="Schroeder M."/>
            <person name="Kopitz M."/>
            <person name="Brambilla E."/>
            <person name="Klenk H.-P."/>
            <person name="Eisen J.A."/>
        </authorList>
    </citation>
    <scope>NUCLEOTIDE SEQUENCE</scope>
    <source>
        <strain evidence="5">DSM 3403</strain>
    </source>
</reference>
<evidence type="ECO:0000313" key="6">
    <source>
        <dbReference type="Proteomes" id="UP000007590"/>
    </source>
</evidence>
<proteinExistence type="predicted"/>
<accession>H8KRV7</accession>